<keyword evidence="2" id="KW-1185">Reference proteome</keyword>
<dbReference type="Pfam" id="PF04816">
    <property type="entry name" value="TrmK"/>
    <property type="match status" value="1"/>
</dbReference>
<dbReference type="GO" id="GO:0032259">
    <property type="term" value="P:methylation"/>
    <property type="evidence" value="ECO:0007669"/>
    <property type="project" value="UniProtKB-KW"/>
</dbReference>
<gene>
    <name evidence="1" type="ORF">SAMN02745189_00488</name>
</gene>
<dbReference type="GO" id="GO:0160105">
    <property type="term" value="F:tRNA (adenine(22)-N1)-methyltransferase activity"/>
    <property type="evidence" value="ECO:0007669"/>
    <property type="project" value="InterPro"/>
</dbReference>
<dbReference type="AlphaFoldDB" id="A0A1M7BKF1"/>
<reference evidence="1 2" key="1">
    <citation type="submission" date="2016-11" db="EMBL/GenBank/DDBJ databases">
        <authorList>
            <person name="Jaros S."/>
            <person name="Januszkiewicz K."/>
            <person name="Wedrychowicz H."/>
        </authorList>
    </citation>
    <scope>NUCLEOTIDE SEQUENCE [LARGE SCALE GENOMIC DNA]</scope>
    <source>
        <strain evidence="1 2">DSM 16010</strain>
    </source>
</reference>
<dbReference type="OrthoDB" id="5881184at2"/>
<keyword evidence="1" id="KW-0489">Methyltransferase</keyword>
<dbReference type="SUPFAM" id="SSF53335">
    <property type="entry name" value="S-adenosyl-L-methionine-dependent methyltransferases"/>
    <property type="match status" value="1"/>
</dbReference>
<accession>A0A1M7BKF1</accession>
<name>A0A1M7BKF1_9BACL</name>
<dbReference type="EMBL" id="FRCF01000002">
    <property type="protein sequence ID" value="SHL55460.1"/>
    <property type="molecule type" value="Genomic_DNA"/>
</dbReference>
<dbReference type="InterPro" id="IPR029063">
    <property type="entry name" value="SAM-dependent_MTases_sf"/>
</dbReference>
<dbReference type="STRING" id="1123231.SAMN02745189_00488"/>
<sequence length="227" mass="25960">MIDERLKYAADHIKGDNLADIGSDHAYLPIYAVREGLIKSAICGEVVPGPYEATVKNISTYGYGDRIEARLGDGLKILTPDDELDTITICGMGGPLIASILRDGFDNVRDFPRLVLQANNYTHPLRKAVSELNYSIVHEKVLKLGKHYYEIIVCDHGESREMLTEKELHFGPVNLERREEAFLMKVRWEYEHQKRIFDNIDGDKNTDKRNEIKSKIKLLEEVLEDED</sequence>
<dbReference type="InterPro" id="IPR006901">
    <property type="entry name" value="TrmK"/>
</dbReference>
<protein>
    <submittedName>
        <fullName evidence="1">tRNA (Adenine22-N1)-methyltransferase</fullName>
    </submittedName>
</protein>
<dbReference type="PANTHER" id="PTHR38451:SF1">
    <property type="entry name" value="TRNA (ADENINE(22)-N(1))-METHYLTRANSFERASE"/>
    <property type="match status" value="1"/>
</dbReference>
<organism evidence="1 2">
    <name type="scientific">Lacicoccus alkaliphilus DSM 16010</name>
    <dbReference type="NCBI Taxonomy" id="1123231"/>
    <lineage>
        <taxon>Bacteria</taxon>
        <taxon>Bacillati</taxon>
        <taxon>Bacillota</taxon>
        <taxon>Bacilli</taxon>
        <taxon>Bacillales</taxon>
        <taxon>Salinicoccaceae</taxon>
        <taxon>Lacicoccus</taxon>
    </lineage>
</organism>
<dbReference type="PANTHER" id="PTHR38451">
    <property type="entry name" value="TRNA (ADENINE(22)-N(1))-METHYLTRANSFERASE"/>
    <property type="match status" value="1"/>
</dbReference>
<dbReference type="RefSeq" id="WP_072707925.1">
    <property type="nucleotide sequence ID" value="NZ_FRCF01000002.1"/>
</dbReference>
<dbReference type="Gene3D" id="1.10.287.1890">
    <property type="match status" value="1"/>
</dbReference>
<evidence type="ECO:0000313" key="1">
    <source>
        <dbReference type="EMBL" id="SHL55460.1"/>
    </source>
</evidence>
<evidence type="ECO:0000313" key="2">
    <source>
        <dbReference type="Proteomes" id="UP000184206"/>
    </source>
</evidence>
<dbReference type="Proteomes" id="UP000184206">
    <property type="component" value="Unassembled WGS sequence"/>
</dbReference>
<dbReference type="Gene3D" id="3.40.50.150">
    <property type="entry name" value="Vaccinia Virus protein VP39"/>
    <property type="match status" value="1"/>
</dbReference>
<dbReference type="PIRSF" id="PIRSF018637">
    <property type="entry name" value="TrmK"/>
    <property type="match status" value="1"/>
</dbReference>
<proteinExistence type="predicted"/>
<keyword evidence="1" id="KW-0808">Transferase</keyword>